<dbReference type="Proteomes" id="UP000579153">
    <property type="component" value="Unassembled WGS sequence"/>
</dbReference>
<keyword evidence="3" id="KW-1185">Reference proteome</keyword>
<organism evidence="2 3">
    <name type="scientific">Nonomuraea jabiensis</name>
    <dbReference type="NCBI Taxonomy" id="882448"/>
    <lineage>
        <taxon>Bacteria</taxon>
        <taxon>Bacillati</taxon>
        <taxon>Actinomycetota</taxon>
        <taxon>Actinomycetes</taxon>
        <taxon>Streptosporangiales</taxon>
        <taxon>Streptosporangiaceae</taxon>
        <taxon>Nonomuraea</taxon>
    </lineage>
</organism>
<dbReference type="AlphaFoldDB" id="A0A7W9LF10"/>
<feature type="domain" description="FAD-binding" evidence="1">
    <location>
        <begin position="4"/>
        <end position="35"/>
    </location>
</feature>
<dbReference type="EMBL" id="JACHMB010000001">
    <property type="protein sequence ID" value="MBB5781243.1"/>
    <property type="molecule type" value="Genomic_DNA"/>
</dbReference>
<dbReference type="Pfam" id="PF01494">
    <property type="entry name" value="FAD_binding_3"/>
    <property type="match status" value="1"/>
</dbReference>
<comment type="caution">
    <text evidence="2">The sequence shown here is derived from an EMBL/GenBank/DDBJ whole genome shotgun (WGS) entry which is preliminary data.</text>
</comment>
<evidence type="ECO:0000259" key="1">
    <source>
        <dbReference type="Pfam" id="PF01494"/>
    </source>
</evidence>
<evidence type="ECO:0000313" key="2">
    <source>
        <dbReference type="EMBL" id="MBB5781243.1"/>
    </source>
</evidence>
<sequence length="60" mass="6567">MGRAWNLAADLHGWAPSGLLDTYPAERHLAGARTMLHARAQVALRRGHDAAAEALRTTHR</sequence>
<reference evidence="2 3" key="1">
    <citation type="submission" date="2020-08" db="EMBL/GenBank/DDBJ databases">
        <title>Sequencing the genomes of 1000 actinobacteria strains.</title>
        <authorList>
            <person name="Klenk H.-P."/>
        </authorList>
    </citation>
    <scope>NUCLEOTIDE SEQUENCE [LARGE SCALE GENOMIC DNA]</scope>
    <source>
        <strain evidence="2 3">DSM 45507</strain>
    </source>
</reference>
<dbReference type="RefSeq" id="WP_246555168.1">
    <property type="nucleotide sequence ID" value="NZ_JACHMB010000001.1"/>
</dbReference>
<dbReference type="InterPro" id="IPR036188">
    <property type="entry name" value="FAD/NAD-bd_sf"/>
</dbReference>
<dbReference type="InterPro" id="IPR002938">
    <property type="entry name" value="FAD-bd"/>
</dbReference>
<evidence type="ECO:0000313" key="3">
    <source>
        <dbReference type="Proteomes" id="UP000579153"/>
    </source>
</evidence>
<dbReference type="Gene3D" id="3.50.50.60">
    <property type="entry name" value="FAD/NAD(P)-binding domain"/>
    <property type="match status" value="1"/>
</dbReference>
<accession>A0A7W9LF10</accession>
<gene>
    <name evidence="2" type="ORF">HD596_007999</name>
</gene>
<proteinExistence type="predicted"/>
<protein>
    <recommendedName>
        <fullName evidence="1">FAD-binding domain-containing protein</fullName>
    </recommendedName>
</protein>
<dbReference type="GO" id="GO:0071949">
    <property type="term" value="F:FAD binding"/>
    <property type="evidence" value="ECO:0007669"/>
    <property type="project" value="InterPro"/>
</dbReference>
<name>A0A7W9LF10_9ACTN</name>